<reference evidence="1" key="1">
    <citation type="submission" date="2016-03" db="EMBL/GenBank/DDBJ databases">
        <authorList>
            <person name="Ploux O."/>
        </authorList>
    </citation>
    <scope>NUCLEOTIDE SEQUENCE</scope>
    <source>
        <strain evidence="1">UC10</strain>
    </source>
</reference>
<evidence type="ECO:0000313" key="1">
    <source>
        <dbReference type="EMBL" id="SBS79392.1"/>
    </source>
</evidence>
<name>A0A1Y5PL28_9MYCO</name>
<organism evidence="1">
    <name type="scientific">uncultured Mycobacterium sp</name>
    <dbReference type="NCBI Taxonomy" id="171292"/>
    <lineage>
        <taxon>Bacteria</taxon>
        <taxon>Bacillati</taxon>
        <taxon>Actinomycetota</taxon>
        <taxon>Actinomycetes</taxon>
        <taxon>Mycobacteriales</taxon>
        <taxon>Mycobacteriaceae</taxon>
        <taxon>Mycobacterium</taxon>
        <taxon>environmental samples</taxon>
    </lineage>
</organism>
<dbReference type="AlphaFoldDB" id="A0A1Y5PL28"/>
<sequence>MLLLLTAYTVALSRPTWTLCGFFRPRTVVVTALVEASSTVRLSPPSSATHTDPEGAGSGDTVVVGVCGREMLFSLEQAASAAVITTTAVTATRRVLIEGSFRRYHSVLCHLDLAVTLYTGETTFGCHCGAAPSSTMHARSPPRRGFLSESLQNPHRFNVIRAHCWS</sequence>
<proteinExistence type="predicted"/>
<dbReference type="EMBL" id="FLQS01000076">
    <property type="protein sequence ID" value="SBS79392.1"/>
    <property type="molecule type" value="Genomic_DNA"/>
</dbReference>
<accession>A0A1Y5PL28</accession>
<gene>
    <name evidence="1" type="ORF">MHPYR_780005</name>
</gene>
<protein>
    <submittedName>
        <fullName evidence="1">Uncharacterized protein</fullName>
    </submittedName>
</protein>